<reference evidence="1 2" key="1">
    <citation type="journal article" date="2010" name="Nature">
        <title>The Ectocarpus genome and the independent evolution of multicellularity in brown algae.</title>
        <authorList>
            <person name="Cock J.M."/>
            <person name="Sterck L."/>
            <person name="Rouze P."/>
            <person name="Scornet D."/>
            <person name="Allen A.E."/>
            <person name="Amoutzias G."/>
            <person name="Anthouard V."/>
            <person name="Artiguenave F."/>
            <person name="Aury J.M."/>
            <person name="Badger J.H."/>
            <person name="Beszteri B."/>
            <person name="Billiau K."/>
            <person name="Bonnet E."/>
            <person name="Bothwell J.H."/>
            <person name="Bowler C."/>
            <person name="Boyen C."/>
            <person name="Brownlee C."/>
            <person name="Carrano C.J."/>
            <person name="Charrier B."/>
            <person name="Cho G.Y."/>
            <person name="Coelho S.M."/>
            <person name="Collen J."/>
            <person name="Corre E."/>
            <person name="Da Silva C."/>
            <person name="Delage L."/>
            <person name="Delaroque N."/>
            <person name="Dittami S.M."/>
            <person name="Doulbeau S."/>
            <person name="Elias M."/>
            <person name="Farnham G."/>
            <person name="Gachon C.M."/>
            <person name="Gschloessl B."/>
            <person name="Heesch S."/>
            <person name="Jabbari K."/>
            <person name="Jubin C."/>
            <person name="Kawai H."/>
            <person name="Kimura K."/>
            <person name="Kloareg B."/>
            <person name="Kupper F.C."/>
            <person name="Lang D."/>
            <person name="Le Bail A."/>
            <person name="Leblanc C."/>
            <person name="Lerouge P."/>
            <person name="Lohr M."/>
            <person name="Lopez P.J."/>
            <person name="Martens C."/>
            <person name="Maumus F."/>
            <person name="Michel G."/>
            <person name="Miranda-Saavedra D."/>
            <person name="Morales J."/>
            <person name="Moreau H."/>
            <person name="Motomura T."/>
            <person name="Nagasato C."/>
            <person name="Napoli C.A."/>
            <person name="Nelson D.R."/>
            <person name="Nyvall-Collen P."/>
            <person name="Peters A.F."/>
            <person name="Pommier C."/>
            <person name="Potin P."/>
            <person name="Poulain J."/>
            <person name="Quesneville H."/>
            <person name="Read B."/>
            <person name="Rensing S.A."/>
            <person name="Ritter A."/>
            <person name="Rousvoal S."/>
            <person name="Samanta M."/>
            <person name="Samson G."/>
            <person name="Schroeder D.C."/>
            <person name="Segurens B."/>
            <person name="Strittmatter M."/>
            <person name="Tonon T."/>
            <person name="Tregear J.W."/>
            <person name="Valentin K."/>
            <person name="von Dassow P."/>
            <person name="Yamagishi T."/>
            <person name="Van de Peer Y."/>
            <person name="Wincker P."/>
        </authorList>
    </citation>
    <scope>NUCLEOTIDE SEQUENCE [LARGE SCALE GENOMIC DNA]</scope>
    <source>
        <strain evidence="2">Ec32 / CCAP1310/4</strain>
    </source>
</reference>
<sequence>MLLNGIGSEDAEVVQAATDIMLSLKDELPDPVAVLTSLISSTVSLGLPRASGHLYLVGKLLANASYDRALAATLGNSCFGRRDGHGQRQQQTLVIGDRSGQGIVPSHGGSGVETRDEGEELRGFGAFLAAQALSTSCSDHTKSDVLFVALELLDCCTAVCMGAGIAPQGPLMPPPPGGDPFVSIMLALPRLLARRSSSDELLQLHGIAYLATVARYCRQRTEMGVPGWSSNRDGVPDVLAELFEGAREATPREVLPTGGGGEGSKQSFSGGMLCSTLKTLLMSSSYRVRSATARLITSLCRDVPFGEDSELAHENAAMGSRRNGSSLFFREILLAAGSTDFLFEAIKSEREGSTRYYLEAADAFASSPVEFFHADNFCMKFAAPILLDAFRGGTACGPEPYDRAGGSRSDDEVRKHQLLLLPHRVIFCV</sequence>
<proteinExistence type="predicted"/>
<organism evidence="1 2">
    <name type="scientific">Ectocarpus siliculosus</name>
    <name type="common">Brown alga</name>
    <name type="synonym">Conferva siliculosa</name>
    <dbReference type="NCBI Taxonomy" id="2880"/>
    <lineage>
        <taxon>Eukaryota</taxon>
        <taxon>Sar</taxon>
        <taxon>Stramenopiles</taxon>
        <taxon>Ochrophyta</taxon>
        <taxon>PX clade</taxon>
        <taxon>Phaeophyceae</taxon>
        <taxon>Ectocarpales</taxon>
        <taxon>Ectocarpaceae</taxon>
        <taxon>Ectocarpus</taxon>
    </lineage>
</organism>
<dbReference type="SUPFAM" id="SSF48371">
    <property type="entry name" value="ARM repeat"/>
    <property type="match status" value="1"/>
</dbReference>
<evidence type="ECO:0000313" key="1">
    <source>
        <dbReference type="EMBL" id="CBN76289.1"/>
    </source>
</evidence>
<dbReference type="EMBL" id="FN648722">
    <property type="protein sequence ID" value="CBN76289.1"/>
    <property type="molecule type" value="Genomic_DNA"/>
</dbReference>
<dbReference type="InParanoid" id="D8LNY6"/>
<dbReference type="EMBL" id="FN649742">
    <property type="protein sequence ID" value="CBN76289.1"/>
    <property type="molecule type" value="Genomic_DNA"/>
</dbReference>
<name>D8LNY6_ECTSI</name>
<dbReference type="AlphaFoldDB" id="D8LNY6"/>
<evidence type="ECO:0000313" key="2">
    <source>
        <dbReference type="Proteomes" id="UP000002630"/>
    </source>
</evidence>
<keyword evidence="2" id="KW-1185">Reference proteome</keyword>
<dbReference type="InterPro" id="IPR016024">
    <property type="entry name" value="ARM-type_fold"/>
</dbReference>
<accession>D8LNY6</accession>
<protein>
    <submittedName>
        <fullName evidence="1">Uncharacterized protein</fullName>
    </submittedName>
</protein>
<gene>
    <name evidence="1" type="ORF">Esi_0512_0007</name>
</gene>
<dbReference type="Proteomes" id="UP000002630">
    <property type="component" value="Linkage Group LG17"/>
</dbReference>